<gene>
    <name evidence="1" type="ORF">EJF14_10880</name>
</gene>
<proteinExistence type="predicted"/>
<accession>A0ACD0WE09</accession>
<reference evidence="2" key="1">
    <citation type="journal article" date="2019" name="MBio">
        <title>Comparative genomics for the elucidation of multidrug resistance (MDR) in Candida lusitaniae.</title>
        <authorList>
            <person name="Kannan A."/>
            <person name="Asner S.A."/>
            <person name="Trachsel E."/>
            <person name="Kelly S."/>
            <person name="Parker J."/>
            <person name="Sanglard D."/>
        </authorList>
    </citation>
    <scope>NUCLEOTIDE SEQUENCE [LARGE SCALE GENOMIC DNA]</scope>
    <source>
        <strain evidence="2">P1</strain>
    </source>
</reference>
<evidence type="ECO:0000313" key="2">
    <source>
        <dbReference type="Proteomes" id="UP000326582"/>
    </source>
</evidence>
<keyword evidence="2" id="KW-1185">Reference proteome</keyword>
<organism evidence="1 2">
    <name type="scientific">Clavispora lusitaniae</name>
    <name type="common">Candida lusitaniae</name>
    <dbReference type="NCBI Taxonomy" id="36911"/>
    <lineage>
        <taxon>Eukaryota</taxon>
        <taxon>Fungi</taxon>
        <taxon>Dikarya</taxon>
        <taxon>Ascomycota</taxon>
        <taxon>Saccharomycotina</taxon>
        <taxon>Pichiomycetes</taxon>
        <taxon>Metschnikowiaceae</taxon>
        <taxon>Clavispora</taxon>
    </lineage>
</organism>
<dbReference type="Proteomes" id="UP000326582">
    <property type="component" value="Chromosome 1"/>
</dbReference>
<evidence type="ECO:0000313" key="1">
    <source>
        <dbReference type="EMBL" id="QFZ25769.1"/>
    </source>
</evidence>
<protein>
    <submittedName>
        <fullName evidence="1">Uncharacterized protein</fullName>
    </submittedName>
</protein>
<sequence length="386" mass="42139">MVACINFHHPKIPHISPMVFLRRFSTFRPLAAKFLARTTVSPGLNAKVLAPADLKPKSVVFLSTPQNIPTVIENAINFYQIGNMQVLVAGVDSVVPNGNRNGISELWLDDYITFEDSVLLSAKDTVKPKQSDGINVVGAKTNWKNVDAALKLQLGSNCLEMSLANTIFSTNQLATLFYFQPPALQKQTGDPNMGEVLSNLTAILPPLEPSLETAVSSDRWTPLTEGEELVVTNCTGNLVRSINNGPAAKILENNSKLMGIASKETKVYVKVFRDNESKKYEVIAGGGGWGVKADLLAISPEAKMQVGDRLEFFMVTPEVRYADMSNTVVSNQFMFESLPEMSSYEMTLGSPQTIEHLFGCGSESGFVMDGVNHKSPGEVVRLAYQS</sequence>
<name>A0ACD0WE09_CLALS</name>
<dbReference type="EMBL" id="CP038484">
    <property type="protein sequence ID" value="QFZ25769.1"/>
    <property type="molecule type" value="Genomic_DNA"/>
</dbReference>